<evidence type="ECO:0000256" key="6">
    <source>
        <dbReference type="SAM" id="Coils"/>
    </source>
</evidence>
<dbReference type="VEuPathDB" id="VectorBase:ASTEI06271"/>
<dbReference type="GO" id="GO:0006364">
    <property type="term" value="P:rRNA processing"/>
    <property type="evidence" value="ECO:0007669"/>
    <property type="project" value="TreeGrafter"/>
</dbReference>
<evidence type="ECO:0000256" key="7">
    <source>
        <dbReference type="SAM" id="MobiDB-lite"/>
    </source>
</evidence>
<feature type="compositionally biased region" description="Basic and acidic residues" evidence="7">
    <location>
        <begin position="417"/>
        <end position="427"/>
    </location>
</feature>
<evidence type="ECO:0000256" key="5">
    <source>
        <dbReference type="PIRNR" id="PIRNR017302"/>
    </source>
</evidence>
<feature type="region of interest" description="Disordered" evidence="7">
    <location>
        <begin position="249"/>
        <end position="279"/>
    </location>
</feature>
<feature type="region of interest" description="Disordered" evidence="7">
    <location>
        <begin position="402"/>
        <end position="427"/>
    </location>
</feature>
<dbReference type="Proteomes" id="UP000076408">
    <property type="component" value="Unassembled WGS sequence"/>
</dbReference>
<keyword evidence="9" id="KW-1185">Reference proteome</keyword>
<feature type="compositionally biased region" description="Low complexity" evidence="7">
    <location>
        <begin position="256"/>
        <end position="269"/>
    </location>
</feature>
<name>A0A182YCT5_ANOST</name>
<organism evidence="8 9">
    <name type="scientific">Anopheles stephensi</name>
    <name type="common">Indo-Pakistan malaria mosquito</name>
    <dbReference type="NCBI Taxonomy" id="30069"/>
    <lineage>
        <taxon>Eukaryota</taxon>
        <taxon>Metazoa</taxon>
        <taxon>Ecdysozoa</taxon>
        <taxon>Arthropoda</taxon>
        <taxon>Hexapoda</taxon>
        <taxon>Insecta</taxon>
        <taxon>Pterygota</taxon>
        <taxon>Neoptera</taxon>
        <taxon>Endopterygota</taxon>
        <taxon>Diptera</taxon>
        <taxon>Nematocera</taxon>
        <taxon>Culicoidea</taxon>
        <taxon>Culicidae</taxon>
        <taxon>Anophelinae</taxon>
        <taxon>Anopheles</taxon>
    </lineage>
</organism>
<evidence type="ECO:0000256" key="4">
    <source>
        <dbReference type="ARBA" id="ARBA00023242"/>
    </source>
</evidence>
<evidence type="ECO:0000313" key="8">
    <source>
        <dbReference type="EnsemblMetazoa" id="ASTEI06271-PA"/>
    </source>
</evidence>
<reference evidence="8" key="2">
    <citation type="submission" date="2020-05" db="UniProtKB">
        <authorList>
            <consortium name="EnsemblMetazoa"/>
        </authorList>
    </citation>
    <scope>IDENTIFICATION</scope>
    <source>
        <strain evidence="8">Indian</strain>
    </source>
</reference>
<dbReference type="PIRSF" id="PIRSF017302">
    <property type="entry name" value="Gltscr2"/>
    <property type="match status" value="1"/>
</dbReference>
<dbReference type="GO" id="GO:0005730">
    <property type="term" value="C:nucleolus"/>
    <property type="evidence" value="ECO:0007669"/>
    <property type="project" value="UniProtKB-SubCell"/>
</dbReference>
<dbReference type="GO" id="GO:0005654">
    <property type="term" value="C:nucleoplasm"/>
    <property type="evidence" value="ECO:0007669"/>
    <property type="project" value="UniProtKB-SubCell"/>
</dbReference>
<dbReference type="EnsemblMetazoa" id="ASTEI06271-RA">
    <property type="protein sequence ID" value="ASTEI06271-PA"/>
    <property type="gene ID" value="ASTEI06271"/>
</dbReference>
<reference evidence="9" key="1">
    <citation type="journal article" date="2014" name="Genome Biol.">
        <title>Genome analysis of a major urban malaria vector mosquito, Anopheles stephensi.</title>
        <authorList>
            <person name="Jiang X."/>
            <person name="Peery A."/>
            <person name="Hall A.B."/>
            <person name="Sharma A."/>
            <person name="Chen X.G."/>
            <person name="Waterhouse R.M."/>
            <person name="Komissarov A."/>
            <person name="Riehle M.M."/>
            <person name="Shouche Y."/>
            <person name="Sharakhova M.V."/>
            <person name="Lawson D."/>
            <person name="Pakpour N."/>
            <person name="Arensburger P."/>
            <person name="Davidson V.L."/>
            <person name="Eiglmeier K."/>
            <person name="Emrich S."/>
            <person name="George P."/>
            <person name="Kennedy R.C."/>
            <person name="Mane S.P."/>
            <person name="Maslen G."/>
            <person name="Oringanje C."/>
            <person name="Qi Y."/>
            <person name="Settlage R."/>
            <person name="Tojo M."/>
            <person name="Tubio J.M."/>
            <person name="Unger M.F."/>
            <person name="Wang B."/>
            <person name="Vernick K.D."/>
            <person name="Ribeiro J.M."/>
            <person name="James A.A."/>
            <person name="Michel K."/>
            <person name="Riehle M.A."/>
            <person name="Luckhart S."/>
            <person name="Sharakhov I.V."/>
            <person name="Tu Z."/>
        </authorList>
    </citation>
    <scope>NUCLEOTIDE SEQUENCE [LARGE SCALE GENOMIC DNA]</scope>
    <source>
        <strain evidence="9">Indian</strain>
    </source>
</reference>
<sequence>MSKKHVSRKLKSAWRKHIDISDVDRFLEEQRQDERAGGGKIGEKPDVELFTEDRKTSASKPTLREIRKKKFDELPRSLLPLVNTSNVSDPIVKRNIKKNRNPIAPVAPTPVRIKKRGRPSGIAPATAEDIWAKDPVPAELKNEWIGKELLHHTLRNVGKPLVTNLPARMDKAQRVLPLRKKLPDEGLSYNPAIDDYLKLKQRVIKQEQAVIKKEQHYDRVVTQMFVKVTPEERHITELKEMSEGLVTAVKPEPENKAPASKAKAAPAEEAAAEDAAADTPPAVVVAKRKKPISRAKKRAREVQEQEEKLIQREISKLIAIDNLDEISKEIEKNERKAKLIAKKRAIKKKVLRSRIKMPLEFVEPQQLSGSLRTIQPLTNLLATGLPKARKVAILQRSRGEVERKKHRVKKVRYTRSSHKELVPESKA</sequence>
<accession>A0A182YCT5</accession>
<feature type="region of interest" description="Disordered" evidence="7">
    <location>
        <begin position="30"/>
        <end position="61"/>
    </location>
</feature>
<keyword evidence="3 5" id="KW-0690">Ribosome biogenesis</keyword>
<evidence type="ECO:0000256" key="3">
    <source>
        <dbReference type="ARBA" id="ARBA00022517"/>
    </source>
</evidence>
<comment type="similarity">
    <text evidence="1 5">Belongs to the NOP53 family.</text>
</comment>
<feature type="coiled-coil region" evidence="6">
    <location>
        <begin position="292"/>
        <end position="343"/>
    </location>
</feature>
<dbReference type="VEuPathDB" id="VectorBase:ASTEI20_036103"/>
<dbReference type="VEuPathDB" id="VectorBase:ASTE011609"/>
<protein>
    <recommendedName>
        <fullName evidence="2 5">Ribosome biogenesis protein NOP53</fullName>
    </recommendedName>
</protein>
<dbReference type="GO" id="GO:0008097">
    <property type="term" value="F:5S rRNA binding"/>
    <property type="evidence" value="ECO:0007669"/>
    <property type="project" value="TreeGrafter"/>
</dbReference>
<evidence type="ECO:0000256" key="2">
    <source>
        <dbReference type="ARBA" id="ARBA00018339"/>
    </source>
</evidence>
<dbReference type="OMA" id="MEGVHAN"/>
<keyword evidence="6" id="KW-0175">Coiled coil</keyword>
<keyword evidence="4 5" id="KW-0539">Nucleus</keyword>
<comment type="subcellular location">
    <subcellularLocation>
        <location evidence="5">Nucleus</location>
        <location evidence="5">Nucleolus</location>
    </subcellularLocation>
    <subcellularLocation>
        <location evidence="5">Nucleus</location>
        <location evidence="5">Nucleoplasm</location>
    </subcellularLocation>
</comment>
<evidence type="ECO:0000313" key="9">
    <source>
        <dbReference type="Proteomes" id="UP000076408"/>
    </source>
</evidence>
<evidence type="ECO:0000256" key="1">
    <source>
        <dbReference type="ARBA" id="ARBA00008838"/>
    </source>
</evidence>
<dbReference type="PANTHER" id="PTHR14211">
    <property type="entry name" value="GLIOMA SUPPRESSOR CANDIDATE REGION GENE 2"/>
    <property type="match status" value="1"/>
</dbReference>
<feature type="compositionally biased region" description="Basic residues" evidence="7">
    <location>
        <begin position="404"/>
        <end position="416"/>
    </location>
</feature>
<dbReference type="Pfam" id="PF07767">
    <property type="entry name" value="Nop53"/>
    <property type="match status" value="1"/>
</dbReference>
<dbReference type="GO" id="GO:0000027">
    <property type="term" value="P:ribosomal large subunit assembly"/>
    <property type="evidence" value="ECO:0007669"/>
    <property type="project" value="UniProtKB-UniRule"/>
</dbReference>
<dbReference type="AlphaFoldDB" id="A0A182YCT5"/>
<dbReference type="InterPro" id="IPR011687">
    <property type="entry name" value="Nop53/GLTSCR2"/>
</dbReference>
<dbReference type="PANTHER" id="PTHR14211:SF7">
    <property type="entry name" value="RIBOSOME BIOGENESIS PROTEIN NOP53"/>
    <property type="match status" value="1"/>
</dbReference>
<comment type="function">
    <text evidence="5">May play a role in ribosome biogenesis.</text>
</comment>
<dbReference type="STRING" id="30069.A0A182YCT5"/>
<proteinExistence type="inferred from homology"/>